<feature type="transmembrane region" description="Helical" evidence="11">
    <location>
        <begin position="339"/>
        <end position="357"/>
    </location>
</feature>
<dbReference type="Proteomes" id="UP001492380">
    <property type="component" value="Unassembled WGS sequence"/>
</dbReference>
<keyword evidence="3" id="KW-0813">Transport</keyword>
<feature type="compositionally biased region" description="Polar residues" evidence="10">
    <location>
        <begin position="780"/>
        <end position="794"/>
    </location>
</feature>
<evidence type="ECO:0000256" key="1">
    <source>
        <dbReference type="ARBA" id="ARBA00004141"/>
    </source>
</evidence>
<dbReference type="InterPro" id="IPR027417">
    <property type="entry name" value="P-loop_NTPase"/>
</dbReference>
<keyword evidence="7 13" id="KW-0067">ATP-binding</keyword>
<keyword evidence="8 11" id="KW-1133">Transmembrane helix</keyword>
<feature type="transmembrane region" description="Helical" evidence="11">
    <location>
        <begin position="993"/>
        <end position="1014"/>
    </location>
</feature>
<dbReference type="InterPro" id="IPR013525">
    <property type="entry name" value="ABC2_TM"/>
</dbReference>
<feature type="transmembrane region" description="Helical" evidence="11">
    <location>
        <begin position="1176"/>
        <end position="1200"/>
    </location>
</feature>
<sequence>MAFLRQTWTLTKKNLKVVLVRQFLSTLIRAFLMPIIFMFFISYAKNFFIPPSEYGIGAARPVRSFTNALDAAQGGRNTVVFVNNGHTGGDIERVITSLSDVVRGAGKTAQVVQDDVDLLTACRSSLRGVSACYGAASFHSSPTEGSGGAWNYTLRADGAFEERVYVSRADNDPQIYILPFQHAIDTTIAQLNGTSTSDVVNEIPYTDETEQQRNDRIRHLYMTTLINILGLAFFIGIVGITYQLTGLMAAERELGISQLIEAMTPNSKAWHTQAARLMANHLAFDIIYLPGWIIMGLIVRAIVFPSTSYAIPVILHLLTGLALSSFSIMGAALFRRAQLSGISVVLVAIVLAIVAQVTKAKSSAAVAILSLLFTPMNYTYFIIYNARFERADQAVNLVKGAPPREGISWQLPGIVLWIFLVVQIFVFPVIGAWIERSLYGTASKSRKMTLESSTDPPESVRLTEFSKHWMPSWWHRNVACKFGVSPKETVIAVNKLTLRALRGNIMVLLGANGSGKSTTLDSISGLNTITSGSIEIDGTGGLGLCPQKNVLWDDLTVFEHVKIFNELKAATADSKTQIEDLVRRCDLLPKLKAKSKTLSGGQKRKLQLAMMFTGGSRVCCVDEVSSGIDPLSRRKIWDILLAERGARTMLLTTHFLDEADFLSDYIVVLSKGNLKAEGSAVELKHRLGGGYRIILDNSIVRDQPKALDGIPHQVLFDQTVYQVADSAQAAELTAKLEDEGLSQYQVNGPTIEDVFLRLAEEVEVAPDNDDNHPEPVKAGQNASSHVAVSEQSSAMEAKQEAEPIALSKGRSTSFFEQTYVLFHKRMLILANNWMPYAAAVLIPIIAAGLTTLFLHGFTGASCDPGASASNPTTVSLALDVFSGDDILIPVGPSSRVSVDTISKSFPLTARDLHFVESSGEFTSYIQINFGNATPGGFFLDSTPTMAYIANGGVYYALMTQNLLDNVLYNTTIQTQFQSFAVPFSPNAGDTLQLILYFGLAMCAYTGFFALYPTVERVNKVRALHYSNGIRAAPLWVAYVLFDFCFVLLISVVVTIIYVGVSGVWYAPGYLFVVFFLYGFTSILLAYVVSLFVTSQLAAFAFMAGGQAAFFLIYFVAYMCILTYIAPADIDRDVTLAHFTIALITPAGNLLRALLLSLNEFSLLCDGDAVRSYPGDLMAYGGPILYLICQALVLFIFLVWWDSGYKPAILTRNSYKPPDSEQTSHMDPDVLVEARRTEQSDDRLRVVHLTKRFSRRKPPAVRDVTFGVPTGQTFALLGPNGAGKSTTISLIRGDLHPTAGDAFISSHSISRHRAAARLRLGVCPQFDAVDTLTVTQHLTFYARARGIPSSSVAANVSAAIAAVGLPPDMANRPAPALSGGNRRKLSLAVALTADPDVLLLDEPSSGMDAAAKRAMWRALCAPGVAARRAVLLTTHSMEEAEAVAGRGRVGVVGGEVLGVGSIEQLRRRWGRAWVVGVSLADEDDDSSDADSSIIDAGTPVPASRAQRTQRVRDWIAAAIPSAQLDSRVGVGGGVRFVVPIVDDKVDDDGQRPGGLSIARLFNLLETRGRREAGIGLYSVGRTTLDEVFVAMVQAHDVAEEGEGEGRKG</sequence>
<evidence type="ECO:0000256" key="11">
    <source>
        <dbReference type="SAM" id="Phobius"/>
    </source>
</evidence>
<evidence type="ECO:0000259" key="12">
    <source>
        <dbReference type="PROSITE" id="PS50893"/>
    </source>
</evidence>
<keyword evidence="6" id="KW-0547">Nucleotide-binding</keyword>
<dbReference type="EMBL" id="JBBWRZ010000015">
    <property type="protein sequence ID" value="KAK8222777.1"/>
    <property type="molecule type" value="Genomic_DNA"/>
</dbReference>
<feature type="transmembrane region" description="Helical" evidence="11">
    <location>
        <begin position="286"/>
        <end position="303"/>
    </location>
</feature>
<feature type="transmembrane region" description="Helical" evidence="11">
    <location>
        <begin position="1069"/>
        <end position="1092"/>
    </location>
</feature>
<feature type="transmembrane region" description="Helical" evidence="11">
    <location>
        <begin position="833"/>
        <end position="854"/>
    </location>
</feature>
<dbReference type="InterPro" id="IPR017871">
    <property type="entry name" value="ABC_transporter-like_CS"/>
</dbReference>
<organism evidence="13 14">
    <name type="scientific">Phyllosticta capitalensis</name>
    <dbReference type="NCBI Taxonomy" id="121624"/>
    <lineage>
        <taxon>Eukaryota</taxon>
        <taxon>Fungi</taxon>
        <taxon>Dikarya</taxon>
        <taxon>Ascomycota</taxon>
        <taxon>Pezizomycotina</taxon>
        <taxon>Dothideomycetes</taxon>
        <taxon>Dothideomycetes incertae sedis</taxon>
        <taxon>Botryosphaeriales</taxon>
        <taxon>Phyllostictaceae</taxon>
        <taxon>Phyllosticta</taxon>
    </lineage>
</organism>
<comment type="subcellular location">
    <subcellularLocation>
        <location evidence="1">Membrane</location>
        <topology evidence="1">Multi-pass membrane protein</topology>
    </subcellularLocation>
</comment>
<protein>
    <submittedName>
        <fullName evidence="13">Nod factor export ATP-binding protein I</fullName>
    </submittedName>
</protein>
<dbReference type="InterPro" id="IPR026082">
    <property type="entry name" value="ABCA"/>
</dbReference>
<proteinExistence type="inferred from homology"/>
<keyword evidence="4 11" id="KW-0812">Transmembrane</keyword>
<dbReference type="PANTHER" id="PTHR19229:SF36">
    <property type="entry name" value="ATP-BINDING CASSETTE SUB-FAMILY A MEMBER 2"/>
    <property type="match status" value="1"/>
</dbReference>
<feature type="transmembrane region" description="Helical" evidence="11">
    <location>
        <begin position="1035"/>
        <end position="1057"/>
    </location>
</feature>
<accession>A0ABR1Y8U3</accession>
<dbReference type="PROSITE" id="PS50893">
    <property type="entry name" value="ABC_TRANSPORTER_2"/>
    <property type="match status" value="2"/>
</dbReference>
<feature type="transmembrane region" description="Helical" evidence="11">
    <location>
        <begin position="414"/>
        <end position="434"/>
    </location>
</feature>
<evidence type="ECO:0000313" key="14">
    <source>
        <dbReference type="Proteomes" id="UP001492380"/>
    </source>
</evidence>
<dbReference type="Pfam" id="PF12698">
    <property type="entry name" value="ABC2_membrane_3"/>
    <property type="match status" value="1"/>
</dbReference>
<dbReference type="Gene3D" id="3.40.50.300">
    <property type="entry name" value="P-loop containing nucleotide triphosphate hydrolases"/>
    <property type="match status" value="2"/>
</dbReference>
<feature type="domain" description="ABC transporter" evidence="12">
    <location>
        <begin position="460"/>
        <end position="696"/>
    </location>
</feature>
<feature type="transmembrane region" description="Helical" evidence="11">
    <location>
        <begin position="220"/>
        <end position="242"/>
    </location>
</feature>
<evidence type="ECO:0000256" key="5">
    <source>
        <dbReference type="ARBA" id="ARBA00022737"/>
    </source>
</evidence>
<feature type="transmembrane region" description="Helical" evidence="11">
    <location>
        <begin position="1099"/>
        <end position="1124"/>
    </location>
</feature>
<name>A0ABR1Y8U3_9PEZI</name>
<feature type="transmembrane region" description="Helical" evidence="11">
    <location>
        <begin position="1136"/>
        <end position="1155"/>
    </location>
</feature>
<reference evidence="13 14" key="1">
    <citation type="submission" date="2024-04" db="EMBL/GenBank/DDBJ databases">
        <title>Phyllosticta paracitricarpa is synonymous to the EU quarantine fungus P. citricarpa based on phylogenomic analyses.</title>
        <authorList>
            <consortium name="Lawrence Berkeley National Laboratory"/>
            <person name="Van Ingen-Buijs V.A."/>
            <person name="Van Westerhoven A.C."/>
            <person name="Haridas S."/>
            <person name="Skiadas P."/>
            <person name="Martin F."/>
            <person name="Groenewald J.Z."/>
            <person name="Crous P.W."/>
            <person name="Seidl M.F."/>
        </authorList>
    </citation>
    <scope>NUCLEOTIDE SEQUENCE [LARGE SCALE GENOMIC DNA]</scope>
    <source>
        <strain evidence="13 14">CBS 123374</strain>
    </source>
</reference>
<dbReference type="SUPFAM" id="SSF52540">
    <property type="entry name" value="P-loop containing nucleoside triphosphate hydrolases"/>
    <property type="match status" value="2"/>
</dbReference>
<dbReference type="SMART" id="SM00382">
    <property type="entry name" value="AAA"/>
    <property type="match status" value="2"/>
</dbReference>
<dbReference type="PROSITE" id="PS00211">
    <property type="entry name" value="ABC_TRANSPORTER_1"/>
    <property type="match status" value="2"/>
</dbReference>
<feature type="transmembrane region" description="Helical" evidence="11">
    <location>
        <begin position="364"/>
        <end position="383"/>
    </location>
</feature>
<evidence type="ECO:0000313" key="13">
    <source>
        <dbReference type="EMBL" id="KAK8222777.1"/>
    </source>
</evidence>
<feature type="transmembrane region" description="Helical" evidence="11">
    <location>
        <begin position="310"/>
        <end position="333"/>
    </location>
</feature>
<evidence type="ECO:0000256" key="10">
    <source>
        <dbReference type="SAM" id="MobiDB-lite"/>
    </source>
</evidence>
<evidence type="ECO:0000256" key="4">
    <source>
        <dbReference type="ARBA" id="ARBA00022692"/>
    </source>
</evidence>
<gene>
    <name evidence="13" type="ORF">HDK90DRAFT_545306</name>
</gene>
<evidence type="ECO:0000256" key="2">
    <source>
        <dbReference type="ARBA" id="ARBA00008869"/>
    </source>
</evidence>
<dbReference type="InterPro" id="IPR003439">
    <property type="entry name" value="ABC_transporter-like_ATP-bd"/>
</dbReference>
<dbReference type="GO" id="GO:0005524">
    <property type="term" value="F:ATP binding"/>
    <property type="evidence" value="ECO:0007669"/>
    <property type="project" value="UniProtKB-KW"/>
</dbReference>
<feature type="domain" description="ABC transporter" evidence="12">
    <location>
        <begin position="1243"/>
        <end position="1477"/>
    </location>
</feature>
<evidence type="ECO:0000256" key="8">
    <source>
        <dbReference type="ARBA" id="ARBA00022989"/>
    </source>
</evidence>
<feature type="region of interest" description="Disordered" evidence="10">
    <location>
        <begin position="1481"/>
        <end position="1501"/>
    </location>
</feature>
<dbReference type="Pfam" id="PF00005">
    <property type="entry name" value="ABC_tran"/>
    <property type="match status" value="2"/>
</dbReference>
<keyword evidence="9 11" id="KW-0472">Membrane</keyword>
<evidence type="ECO:0000256" key="7">
    <source>
        <dbReference type="ARBA" id="ARBA00022840"/>
    </source>
</evidence>
<comment type="similarity">
    <text evidence="2">Belongs to the ABC transporter superfamily. ABCA family.</text>
</comment>
<evidence type="ECO:0000256" key="3">
    <source>
        <dbReference type="ARBA" id="ARBA00022448"/>
    </source>
</evidence>
<evidence type="ECO:0000256" key="9">
    <source>
        <dbReference type="ARBA" id="ARBA00023136"/>
    </source>
</evidence>
<keyword evidence="14" id="KW-1185">Reference proteome</keyword>
<keyword evidence="5" id="KW-0677">Repeat</keyword>
<dbReference type="InterPro" id="IPR003593">
    <property type="entry name" value="AAA+_ATPase"/>
</dbReference>
<feature type="transmembrane region" description="Helical" evidence="11">
    <location>
        <begin position="20"/>
        <end position="41"/>
    </location>
</feature>
<comment type="caution">
    <text evidence="13">The sequence shown here is derived from an EMBL/GenBank/DDBJ whole genome shotgun (WGS) entry which is preliminary data.</text>
</comment>
<evidence type="ECO:0000256" key="6">
    <source>
        <dbReference type="ARBA" id="ARBA00022741"/>
    </source>
</evidence>
<dbReference type="CDD" id="cd03263">
    <property type="entry name" value="ABC_subfamily_A"/>
    <property type="match status" value="2"/>
</dbReference>
<feature type="region of interest" description="Disordered" evidence="10">
    <location>
        <begin position="765"/>
        <end position="794"/>
    </location>
</feature>
<dbReference type="PANTHER" id="PTHR19229">
    <property type="entry name" value="ATP-BINDING CASSETTE TRANSPORTER SUBFAMILY A ABCA"/>
    <property type="match status" value="1"/>
</dbReference>